<dbReference type="Gene3D" id="3.10.450.40">
    <property type="match status" value="1"/>
</dbReference>
<feature type="domain" description="PepSY" evidence="1">
    <location>
        <begin position="73"/>
        <end position="119"/>
    </location>
</feature>
<evidence type="ECO:0000313" key="3">
    <source>
        <dbReference type="Proteomes" id="UP000250928"/>
    </source>
</evidence>
<dbReference type="Proteomes" id="UP000250928">
    <property type="component" value="Unassembled WGS sequence"/>
</dbReference>
<dbReference type="InterPro" id="IPR025711">
    <property type="entry name" value="PepSY"/>
</dbReference>
<accession>A0A6N4DM62</accession>
<protein>
    <recommendedName>
        <fullName evidence="1">PepSY domain-containing protein</fullName>
    </recommendedName>
</protein>
<sequence>MAVSGRTRCPYPRLRTLGRLKGADPMNRHWLISILLGAALTATAQAEEDHHRSRRLVAQGEILPLQEIIARLAAPRGRVLEVELERQGARHLYEIELLDEDGQVWEYRVDAADGRVLDRHREE</sequence>
<evidence type="ECO:0000313" key="2">
    <source>
        <dbReference type="EMBL" id="PUD98037.1"/>
    </source>
</evidence>
<dbReference type="Pfam" id="PF03413">
    <property type="entry name" value="PepSY"/>
    <property type="match status" value="1"/>
</dbReference>
<evidence type="ECO:0000259" key="1">
    <source>
        <dbReference type="Pfam" id="PF03413"/>
    </source>
</evidence>
<gene>
    <name evidence="2" type="ORF">C3L24_13500</name>
</gene>
<name>A0A6N4DM62_9GAMM</name>
<reference evidence="2 3" key="1">
    <citation type="submission" date="2018-01" db="EMBL/GenBank/DDBJ databases">
        <title>Novel co-symbiosis in the lucinid bivalve Phacoides pectinatus.</title>
        <authorList>
            <person name="Lim S.J."/>
            <person name="Davis B.G."/>
            <person name="Gill D.E."/>
            <person name="Engel A.S."/>
            <person name="Anderson L.C."/>
            <person name="Campbell B.J."/>
        </authorList>
    </citation>
    <scope>NUCLEOTIDE SEQUENCE [LARGE SCALE GENOMIC DNA]</scope>
    <source>
        <strain evidence="2">N3_P5</strain>
    </source>
</reference>
<organism evidence="2 3">
    <name type="scientific">Candidatus Sedimenticola endophacoides</name>
    <dbReference type="NCBI Taxonomy" id="2548426"/>
    <lineage>
        <taxon>Bacteria</taxon>
        <taxon>Pseudomonadati</taxon>
        <taxon>Pseudomonadota</taxon>
        <taxon>Gammaproteobacteria</taxon>
        <taxon>Chromatiales</taxon>
        <taxon>Sedimenticolaceae</taxon>
        <taxon>Sedimenticola</taxon>
    </lineage>
</organism>
<comment type="caution">
    <text evidence="2">The sequence shown here is derived from an EMBL/GenBank/DDBJ whole genome shotgun (WGS) entry which is preliminary data.</text>
</comment>
<dbReference type="EMBL" id="PQCO01000328">
    <property type="protein sequence ID" value="PUD98037.1"/>
    <property type="molecule type" value="Genomic_DNA"/>
</dbReference>
<proteinExistence type="predicted"/>
<dbReference type="AlphaFoldDB" id="A0A6N4DM62"/>